<proteinExistence type="predicted"/>
<dbReference type="Proteomes" id="UP000054282">
    <property type="component" value="Unassembled WGS sequence"/>
</dbReference>
<sequence length="78" mass="8861">MVNSGLCIELKPSLRKHLLNSNICSEMPLTINFFKNNSGDIRKYNIKFRDFKYVSNGFAVAPPGIMYIGVSTQENYVL</sequence>
<dbReference type="KEGG" id="pfd:PFDG_00945"/>
<evidence type="ECO:0000313" key="2">
    <source>
        <dbReference type="Proteomes" id="UP000054282"/>
    </source>
</evidence>
<name>A0A0L7LYW2_PLAF4</name>
<gene>
    <name evidence="1" type="ORF">PFDG_00945</name>
</gene>
<dbReference type="AlphaFoldDB" id="A0A0L7LYW2"/>
<organism evidence="1 2">
    <name type="scientific">Plasmodium falciparum (isolate Dd2)</name>
    <dbReference type="NCBI Taxonomy" id="57267"/>
    <lineage>
        <taxon>Eukaryota</taxon>
        <taxon>Sar</taxon>
        <taxon>Alveolata</taxon>
        <taxon>Apicomplexa</taxon>
        <taxon>Aconoidasida</taxon>
        <taxon>Haemosporida</taxon>
        <taxon>Plasmodiidae</taxon>
        <taxon>Plasmodium</taxon>
        <taxon>Plasmodium (Laverania)</taxon>
    </lineage>
</organism>
<protein>
    <submittedName>
        <fullName evidence="1">Uncharacterized protein</fullName>
    </submittedName>
</protein>
<dbReference type="EMBL" id="DS016136">
    <property type="protein sequence ID" value="KOB85460.1"/>
    <property type="molecule type" value="Genomic_DNA"/>
</dbReference>
<accession>A0A0L7LYW2</accession>
<reference evidence="2" key="1">
    <citation type="submission" date="2006-09" db="EMBL/GenBank/DDBJ databases">
        <title>Annotation of Plasmodium falciparum Dd2.</title>
        <authorList>
            <consortium name="The Broad Institute Genome Sequencing Platform"/>
            <person name="Volkman S.K."/>
            <person name="Neafsey D.E."/>
            <person name="Dash A.P."/>
            <person name="Chitnis C.E."/>
            <person name="Hartl D.L."/>
            <person name="Young S.K."/>
            <person name="Zeng Q."/>
            <person name="Koehrsen M."/>
            <person name="Alvarado L."/>
            <person name="Berlin A."/>
            <person name="Borenstein D."/>
            <person name="Chapman S.B."/>
            <person name="Chen Z."/>
            <person name="Engels R."/>
            <person name="Freedman E."/>
            <person name="Gellesch M."/>
            <person name="Goldberg J."/>
            <person name="Griggs A."/>
            <person name="Gujja S."/>
            <person name="Heilman E.R."/>
            <person name="Heiman D.I."/>
            <person name="Howarth C."/>
            <person name="Jen D."/>
            <person name="Larson L."/>
            <person name="Mehta T."/>
            <person name="Neiman D."/>
            <person name="Park D."/>
            <person name="Pearson M."/>
            <person name="Roberts A."/>
            <person name="Saif S."/>
            <person name="Shea T."/>
            <person name="Shenoy N."/>
            <person name="Sisk P."/>
            <person name="Stolte C."/>
            <person name="Sykes S."/>
            <person name="Walk T."/>
            <person name="White J."/>
            <person name="Yandava C."/>
            <person name="Haas B."/>
            <person name="Henn M.R."/>
            <person name="Nusbaum C."/>
            <person name="Birren B."/>
        </authorList>
    </citation>
    <scope>NUCLEOTIDE SEQUENCE [LARGE SCALE GENOMIC DNA]</scope>
</reference>
<evidence type="ECO:0000313" key="1">
    <source>
        <dbReference type="EMBL" id="KOB85460.1"/>
    </source>
</evidence>
<reference evidence="2" key="2">
    <citation type="submission" date="2006-09" db="EMBL/GenBank/DDBJ databases">
        <title>The genome sequence of Plasmodium falciparum Dd2.</title>
        <authorList>
            <consortium name="The Broad Institute Genome Sequencing Platform"/>
            <person name="Birren B."/>
            <person name="Lander E."/>
            <person name="Galagan J."/>
            <person name="Nusbaum C."/>
            <person name="Devon K."/>
            <person name="Henn M."/>
            <person name="Jaffe D."/>
            <person name="Butler J."/>
            <person name="Alvarez P."/>
            <person name="Gnerre S."/>
            <person name="Grabherr M."/>
            <person name="Kleber M."/>
            <person name="Mauceli E."/>
            <person name="Brockman W."/>
            <person name="MacCallum I.A."/>
            <person name="Rounsley S."/>
            <person name="Young S."/>
            <person name="LaButti K."/>
            <person name="Pushparaj V."/>
            <person name="DeCaprio D."/>
            <person name="Crawford M."/>
            <person name="Koehrsen M."/>
            <person name="Engels R."/>
            <person name="Montgomery P."/>
            <person name="Pearson M."/>
            <person name="Howarth C."/>
            <person name="Larson L."/>
            <person name="Luoma S."/>
            <person name="White J."/>
            <person name="Kodira C."/>
            <person name="Zeng Q."/>
            <person name="O'Leary S."/>
            <person name="Yandava C."/>
            <person name="Alvarado L."/>
            <person name="Wirth D."/>
            <person name="Volkman S."/>
            <person name="Hartl D."/>
        </authorList>
    </citation>
    <scope>NUCLEOTIDE SEQUENCE [LARGE SCALE GENOMIC DNA]</scope>
</reference>